<accession>A0A1A0HDP4</accession>
<dbReference type="InterPro" id="IPR028386">
    <property type="entry name" value="CENP-C/Mif2/cnp3"/>
</dbReference>
<evidence type="ECO:0000256" key="3">
    <source>
        <dbReference type="ARBA" id="ARBA00023125"/>
    </source>
</evidence>
<evidence type="ECO:0000256" key="2">
    <source>
        <dbReference type="ARBA" id="ARBA00010291"/>
    </source>
</evidence>
<keyword evidence="8" id="KW-1185">Reference proteome</keyword>
<protein>
    <recommendedName>
        <fullName evidence="6">Mif2/CENP-C cupin domain-containing protein</fullName>
    </recommendedName>
</protein>
<organism evidence="7 8">
    <name type="scientific">Metschnikowia bicuspidata var. bicuspidata NRRL YB-4993</name>
    <dbReference type="NCBI Taxonomy" id="869754"/>
    <lineage>
        <taxon>Eukaryota</taxon>
        <taxon>Fungi</taxon>
        <taxon>Dikarya</taxon>
        <taxon>Ascomycota</taxon>
        <taxon>Saccharomycotina</taxon>
        <taxon>Pichiomycetes</taxon>
        <taxon>Metschnikowiaceae</taxon>
        <taxon>Metschnikowia</taxon>
    </lineage>
</organism>
<evidence type="ECO:0000259" key="6">
    <source>
        <dbReference type="Pfam" id="PF11699"/>
    </source>
</evidence>
<dbReference type="GO" id="GO:0005634">
    <property type="term" value="C:nucleus"/>
    <property type="evidence" value="ECO:0007669"/>
    <property type="project" value="UniProtKB-SubCell"/>
</dbReference>
<name>A0A1A0HDP4_9ASCO</name>
<dbReference type="STRING" id="869754.A0A1A0HDP4"/>
<evidence type="ECO:0000313" key="8">
    <source>
        <dbReference type="Proteomes" id="UP000092555"/>
    </source>
</evidence>
<dbReference type="EMBL" id="LXTC01000002">
    <property type="protein sequence ID" value="OBA22204.1"/>
    <property type="molecule type" value="Genomic_DNA"/>
</dbReference>
<reference evidence="7 8" key="1">
    <citation type="submission" date="2016-05" db="EMBL/GenBank/DDBJ databases">
        <title>Comparative genomics of biotechnologically important yeasts.</title>
        <authorList>
            <consortium name="DOE Joint Genome Institute"/>
            <person name="Riley R."/>
            <person name="Haridas S."/>
            <person name="Wolfe K.H."/>
            <person name="Lopes M.R."/>
            <person name="Hittinger C.T."/>
            <person name="Goker M."/>
            <person name="Salamov A."/>
            <person name="Wisecaver J."/>
            <person name="Long T.M."/>
            <person name="Aerts A.L."/>
            <person name="Barry K."/>
            <person name="Choi C."/>
            <person name="Clum A."/>
            <person name="Coughlan A.Y."/>
            <person name="Deshpande S."/>
            <person name="Douglass A.P."/>
            <person name="Hanson S.J."/>
            <person name="Klenk H.-P."/>
            <person name="LaButti K."/>
            <person name="Lapidus A."/>
            <person name="Lindquist E."/>
            <person name="Lipzen A."/>
            <person name="Meier-kolthoff J.P."/>
            <person name="Ohm R.A."/>
            <person name="Otillar R.P."/>
            <person name="Pangilinan J."/>
            <person name="Peng Y."/>
            <person name="Rokas A."/>
            <person name="Rosa C.A."/>
            <person name="Scheuner C."/>
            <person name="Sibirny A.A."/>
            <person name="Slot J.C."/>
            <person name="Stielow J.B."/>
            <person name="Sun H."/>
            <person name="Kurtzman C.P."/>
            <person name="Blackwell M."/>
            <person name="Grigoriev I.V."/>
            <person name="Jeffries T.W."/>
        </authorList>
    </citation>
    <scope>NUCLEOTIDE SEQUENCE [LARGE SCALE GENOMIC DNA]</scope>
    <source>
        <strain evidence="7 8">NRRL YB-4993</strain>
    </source>
</reference>
<proteinExistence type="inferred from homology"/>
<dbReference type="Proteomes" id="UP000092555">
    <property type="component" value="Unassembled WGS sequence"/>
</dbReference>
<evidence type="ECO:0000256" key="4">
    <source>
        <dbReference type="ARBA" id="ARBA00023242"/>
    </source>
</evidence>
<feature type="compositionally biased region" description="Polar residues" evidence="5">
    <location>
        <begin position="1"/>
        <end position="13"/>
    </location>
</feature>
<dbReference type="CDD" id="cd06993">
    <property type="entry name" value="cupin_CENP-C_C"/>
    <property type="match status" value="1"/>
</dbReference>
<dbReference type="GO" id="GO:0000776">
    <property type="term" value="C:kinetochore"/>
    <property type="evidence" value="ECO:0007669"/>
    <property type="project" value="InterPro"/>
</dbReference>
<evidence type="ECO:0000256" key="1">
    <source>
        <dbReference type="ARBA" id="ARBA00004123"/>
    </source>
</evidence>
<dbReference type="PANTHER" id="PTHR16684">
    <property type="entry name" value="CENTROMERE PROTEIN C"/>
    <property type="match status" value="1"/>
</dbReference>
<dbReference type="InterPro" id="IPR025974">
    <property type="entry name" value="Mif2/CENP-C_cupin"/>
</dbReference>
<dbReference type="OrthoDB" id="1939643at2759"/>
<comment type="similarity">
    <text evidence="2">Belongs to the CENP-C/MIF2 family.</text>
</comment>
<sequence>MASKEINSQSHTLPSPPPEGLRRSKRTKIAPLAYWRNERIVYTRAREGISESDNTLMRDIKKVPLQEIVEVIHVPETSRNENKGKTNKRSKARVRLTTQEKKLHANTSFDYESDPEIDGTEWFKQKSLASEIFENDETMTNKIIAWAPDGGNFELPPDRDEGLLGAENFKVASLFDTDLNMLAAGLLDFPTEGFKSLRNTGESLFIFHVARGLIEVTLNSKRFVVTRGCSFEIPRYNIYSFKNLGHGSARLFFVQCQFNEN</sequence>
<dbReference type="RefSeq" id="XP_018712700.1">
    <property type="nucleotide sequence ID" value="XM_018857103.1"/>
</dbReference>
<dbReference type="InterPro" id="IPR014710">
    <property type="entry name" value="RmlC-like_jellyroll"/>
</dbReference>
<gene>
    <name evidence="7" type="ORF">METBIDRAFT_39157</name>
</gene>
<dbReference type="GO" id="GO:0051382">
    <property type="term" value="P:kinetochore assembly"/>
    <property type="evidence" value="ECO:0007669"/>
    <property type="project" value="InterPro"/>
</dbReference>
<dbReference type="GeneID" id="30030079"/>
<dbReference type="GO" id="GO:0051455">
    <property type="term" value="P:spindle attachment to meiosis I kinetochore"/>
    <property type="evidence" value="ECO:0007669"/>
    <property type="project" value="TreeGrafter"/>
</dbReference>
<evidence type="ECO:0000256" key="5">
    <source>
        <dbReference type="SAM" id="MobiDB-lite"/>
    </source>
</evidence>
<dbReference type="PANTHER" id="PTHR16684:SF11">
    <property type="entry name" value="CENTROMERE PROTEIN C"/>
    <property type="match status" value="1"/>
</dbReference>
<keyword evidence="3" id="KW-0238">DNA-binding</keyword>
<dbReference type="Pfam" id="PF11699">
    <property type="entry name" value="CENP-C_C"/>
    <property type="match status" value="1"/>
</dbReference>
<comment type="caution">
    <text evidence="7">The sequence shown here is derived from an EMBL/GenBank/DDBJ whole genome shotgun (WGS) entry which is preliminary data.</text>
</comment>
<dbReference type="InterPro" id="IPR011051">
    <property type="entry name" value="RmlC_Cupin_sf"/>
</dbReference>
<dbReference type="SUPFAM" id="SSF51182">
    <property type="entry name" value="RmlC-like cupins"/>
    <property type="match status" value="1"/>
</dbReference>
<comment type="subcellular location">
    <subcellularLocation>
        <location evidence="1">Nucleus</location>
    </subcellularLocation>
</comment>
<evidence type="ECO:0000313" key="7">
    <source>
        <dbReference type="EMBL" id="OBA22204.1"/>
    </source>
</evidence>
<dbReference type="GO" id="GO:0051315">
    <property type="term" value="P:attachment of mitotic spindle microtubules to kinetochore"/>
    <property type="evidence" value="ECO:0007669"/>
    <property type="project" value="TreeGrafter"/>
</dbReference>
<dbReference type="AlphaFoldDB" id="A0A1A0HDP4"/>
<keyword evidence="4" id="KW-0539">Nucleus</keyword>
<feature type="region of interest" description="Disordered" evidence="5">
    <location>
        <begin position="1"/>
        <end position="25"/>
    </location>
</feature>
<dbReference type="GO" id="GO:0019237">
    <property type="term" value="F:centromeric DNA binding"/>
    <property type="evidence" value="ECO:0007669"/>
    <property type="project" value="InterPro"/>
</dbReference>
<dbReference type="Gene3D" id="2.60.120.10">
    <property type="entry name" value="Jelly Rolls"/>
    <property type="match status" value="1"/>
</dbReference>
<feature type="domain" description="Mif2/CENP-C cupin" evidence="6">
    <location>
        <begin position="169"/>
        <end position="255"/>
    </location>
</feature>